<feature type="region of interest" description="Disordered" evidence="1">
    <location>
        <begin position="135"/>
        <end position="213"/>
    </location>
</feature>
<dbReference type="InterPro" id="IPR003169">
    <property type="entry name" value="GYF"/>
</dbReference>
<feature type="compositionally biased region" description="Basic and acidic residues" evidence="1">
    <location>
        <begin position="853"/>
        <end position="871"/>
    </location>
</feature>
<feature type="region of interest" description="Disordered" evidence="1">
    <location>
        <begin position="998"/>
        <end position="1045"/>
    </location>
</feature>
<feature type="region of interest" description="Disordered" evidence="1">
    <location>
        <begin position="230"/>
        <end position="300"/>
    </location>
</feature>
<dbReference type="SMART" id="SM00444">
    <property type="entry name" value="GYF"/>
    <property type="match status" value="1"/>
</dbReference>
<proteinExistence type="predicted"/>
<dbReference type="HOGENOM" id="CLU_269914_0_0_1"/>
<dbReference type="PANTHER" id="PTHR14445:SF36">
    <property type="entry name" value="FI03272P-RELATED"/>
    <property type="match status" value="1"/>
</dbReference>
<reference evidence="4" key="2">
    <citation type="submission" date="2015-01" db="EMBL/GenBank/DDBJ databases">
        <title>Evolutionary Origins and Diversification of the Mycorrhizal Mutualists.</title>
        <authorList>
            <consortium name="DOE Joint Genome Institute"/>
            <consortium name="Mycorrhizal Genomics Consortium"/>
            <person name="Kohler A."/>
            <person name="Kuo A."/>
            <person name="Nagy L.G."/>
            <person name="Floudas D."/>
            <person name="Copeland A."/>
            <person name="Barry K.W."/>
            <person name="Cichocki N."/>
            <person name="Veneault-Fourrey C."/>
            <person name="LaButti K."/>
            <person name="Lindquist E.A."/>
            <person name="Lipzen A."/>
            <person name="Lundell T."/>
            <person name="Morin E."/>
            <person name="Murat C."/>
            <person name="Riley R."/>
            <person name="Ohm R."/>
            <person name="Sun H."/>
            <person name="Tunlid A."/>
            <person name="Henrissat B."/>
            <person name="Grigoriev I.V."/>
            <person name="Hibbett D.S."/>
            <person name="Martin F."/>
        </authorList>
    </citation>
    <scope>NUCLEOTIDE SEQUENCE [LARGE SCALE GENOMIC DNA]</scope>
    <source>
        <strain evidence="4">h7</strain>
    </source>
</reference>
<feature type="region of interest" description="Disordered" evidence="1">
    <location>
        <begin position="1"/>
        <end position="39"/>
    </location>
</feature>
<sequence length="1167" mass="126340">MSTTTMQFGPEWMRTKHQPRSQLPPSPPPSNAIPASGHSTYSALVSATPPAATERNDEVHPFRYSKDELLRIYQEGGGKGGLGLEVERWEGVVRDASAEPVALREMTEAEKKLFAGPLNSELRRRASQSADYISPLTTSGLERPRLAHNSAASANSPLRERFGGLKRRDSATGPTEASTLGIPRKPSLSSLQAPAMSPREASPRTKVGYTPSFDGVLNNGDSWIARRRTEASMKTGNVPGREAAEKQQGSRSSSILEEQEDSKHSGEDRSFFPASSPQPRQYSAVVGGMDSGASADRRDAFTNGSINSRAYGTDIGPPPGLIDLAAIEWSYKDPTGQVQGPFRADLMQKWYNDGYFSSDLPMKRVRYDTHWTTVAELVQRSNGENIFFSPLMAPTLSHGNDSPSQNLPAEHMFSEPFQPAPIRSLRTSTLESYLNAGSLASDSPSSSFGASHFGNPSPDPTSFGGRENKSYVGADLNGRMPGFALQDHTSIFGDRRPIGHEFPVNPLINEYQTALQPQGSSFGNVVRDRDNNFNSYTFNNSPASHDTWTASNIHASAFGHNREQGSDRLFSSLNTQTSVHLNQIQAHTEGNHQEPFPTIFNQDVIHDNDSLGDHNGQSPGPTDLLNYGHYDFSGQSFHNAQEMPPSRDLDEGPANTFGFRNLNVDTVISQPPRNISPTLPAQSPWEVLPDPSINQRPATVNAIPQPLANPDAQPVASTSQHSPWHRVDQNQTFNAQIPAPQIPSNLPTGGLGQHNRQEELSDALHNPSLGSLVQQRDTLPAPDSAPIEPAVLSPIRPSTRTSSNQQSSPDQITTGNSTPVPFVQKAAWAKEEEGKRKKGSNPSLNIREIQEAEAKKMESRKAAERQKDRSARATSTMDTKEDHQPFTTSWGLPTSQAGARGNITTREPLVATAQTPPSTHVWTTPLKQPIAKKTMKEIQEEEETRKRLVAKETPALVVPKKAHAETTKSAAAVFASSSNNAWTTVGPSGKTSAVLTSTLRPSAPTSSGSGVSAVPRVSSSPVLKAPPAPALKSRPSASKPDTLNETPSHEFLKWLSDSLKGLNSSVNVEEIVSMLLSFPLEPDASTLEIISDTIYSNSTTLDGRRFASDFVARRKADAHARSKSSSIPGKAAAKPVSIADVVKAAPKAAQPEWGFKVVNKKKKGGRS</sequence>
<protein>
    <recommendedName>
        <fullName evidence="2">GYF domain-containing protein</fullName>
    </recommendedName>
</protein>
<dbReference type="Proteomes" id="UP000053424">
    <property type="component" value="Unassembled WGS sequence"/>
</dbReference>
<evidence type="ECO:0000259" key="2">
    <source>
        <dbReference type="PROSITE" id="PS50829"/>
    </source>
</evidence>
<feature type="compositionally biased region" description="Pro residues" evidence="1">
    <location>
        <begin position="22"/>
        <end position="31"/>
    </location>
</feature>
<dbReference type="GO" id="GO:0005829">
    <property type="term" value="C:cytosol"/>
    <property type="evidence" value="ECO:0007669"/>
    <property type="project" value="TreeGrafter"/>
</dbReference>
<feature type="region of interest" description="Disordered" evidence="1">
    <location>
        <begin position="853"/>
        <end position="896"/>
    </location>
</feature>
<accession>A0A0C3CGR2</accession>
<dbReference type="InterPro" id="IPR035445">
    <property type="entry name" value="GYF-like_dom_sf"/>
</dbReference>
<feature type="compositionally biased region" description="Basic and acidic residues" evidence="1">
    <location>
        <begin position="158"/>
        <end position="170"/>
    </location>
</feature>
<dbReference type="PROSITE" id="PS50829">
    <property type="entry name" value="GYF"/>
    <property type="match status" value="1"/>
</dbReference>
<evidence type="ECO:0000313" key="3">
    <source>
        <dbReference type="EMBL" id="KIM47935.1"/>
    </source>
</evidence>
<dbReference type="SUPFAM" id="SSF55277">
    <property type="entry name" value="GYF domain"/>
    <property type="match status" value="1"/>
</dbReference>
<name>A0A0C3CGR2_HEBCY</name>
<dbReference type="AlphaFoldDB" id="A0A0C3CGR2"/>
<feature type="compositionally biased region" description="Basic and acidic residues" evidence="1">
    <location>
        <begin position="261"/>
        <end position="270"/>
    </location>
</feature>
<evidence type="ECO:0000313" key="4">
    <source>
        <dbReference type="Proteomes" id="UP000053424"/>
    </source>
</evidence>
<feature type="region of interest" description="Disordered" evidence="1">
    <location>
        <begin position="690"/>
        <end position="723"/>
    </location>
</feature>
<evidence type="ECO:0000256" key="1">
    <source>
        <dbReference type="SAM" id="MobiDB-lite"/>
    </source>
</evidence>
<feature type="compositionally biased region" description="Polar residues" evidence="1">
    <location>
        <begin position="796"/>
        <end position="819"/>
    </location>
</feature>
<feature type="region of interest" description="Disordered" evidence="1">
    <location>
        <begin position="604"/>
        <end position="625"/>
    </location>
</feature>
<dbReference type="OrthoDB" id="6415790at2759"/>
<feature type="domain" description="GYF" evidence="2">
    <location>
        <begin position="326"/>
        <end position="382"/>
    </location>
</feature>
<feature type="compositionally biased region" description="Low complexity" evidence="1">
    <location>
        <begin position="1030"/>
        <end position="1040"/>
    </location>
</feature>
<feature type="compositionally biased region" description="Low complexity" evidence="1">
    <location>
        <begin position="1006"/>
        <end position="1023"/>
    </location>
</feature>
<feature type="region of interest" description="Disordered" evidence="1">
    <location>
        <begin position="445"/>
        <end position="470"/>
    </location>
</feature>
<dbReference type="Pfam" id="PF02213">
    <property type="entry name" value="GYF"/>
    <property type="match status" value="1"/>
</dbReference>
<dbReference type="InterPro" id="IPR051640">
    <property type="entry name" value="GRB10-interact_GYF"/>
</dbReference>
<dbReference type="EMBL" id="KN831769">
    <property type="protein sequence ID" value="KIM47935.1"/>
    <property type="molecule type" value="Genomic_DNA"/>
</dbReference>
<dbReference type="STRING" id="686832.A0A0C3CGR2"/>
<gene>
    <name evidence="3" type="ORF">M413DRAFT_439631</name>
</gene>
<dbReference type="Gene3D" id="3.30.1490.40">
    <property type="match status" value="1"/>
</dbReference>
<feature type="region of interest" description="Disordered" evidence="1">
    <location>
        <begin position="776"/>
        <end position="820"/>
    </location>
</feature>
<keyword evidence="4" id="KW-1185">Reference proteome</keyword>
<reference evidence="3 4" key="1">
    <citation type="submission" date="2014-04" db="EMBL/GenBank/DDBJ databases">
        <authorList>
            <consortium name="DOE Joint Genome Institute"/>
            <person name="Kuo A."/>
            <person name="Gay G."/>
            <person name="Dore J."/>
            <person name="Kohler A."/>
            <person name="Nagy L.G."/>
            <person name="Floudas D."/>
            <person name="Copeland A."/>
            <person name="Barry K.W."/>
            <person name="Cichocki N."/>
            <person name="Veneault-Fourrey C."/>
            <person name="LaButti K."/>
            <person name="Lindquist E.A."/>
            <person name="Lipzen A."/>
            <person name="Lundell T."/>
            <person name="Morin E."/>
            <person name="Murat C."/>
            <person name="Sun H."/>
            <person name="Tunlid A."/>
            <person name="Henrissat B."/>
            <person name="Grigoriev I.V."/>
            <person name="Hibbett D.S."/>
            <person name="Martin F."/>
            <person name="Nordberg H.P."/>
            <person name="Cantor M.N."/>
            <person name="Hua S.X."/>
        </authorList>
    </citation>
    <scope>NUCLEOTIDE SEQUENCE [LARGE SCALE GENOMIC DNA]</scope>
    <source>
        <strain evidence="4">h7</strain>
    </source>
</reference>
<organism evidence="3 4">
    <name type="scientific">Hebeloma cylindrosporum</name>
    <dbReference type="NCBI Taxonomy" id="76867"/>
    <lineage>
        <taxon>Eukaryota</taxon>
        <taxon>Fungi</taxon>
        <taxon>Dikarya</taxon>
        <taxon>Basidiomycota</taxon>
        <taxon>Agaricomycotina</taxon>
        <taxon>Agaricomycetes</taxon>
        <taxon>Agaricomycetidae</taxon>
        <taxon>Agaricales</taxon>
        <taxon>Agaricineae</taxon>
        <taxon>Hymenogastraceae</taxon>
        <taxon>Hebeloma</taxon>
    </lineage>
</organism>
<feature type="compositionally biased region" description="Polar residues" evidence="1">
    <location>
        <begin position="247"/>
        <end position="256"/>
    </location>
</feature>
<dbReference type="PANTHER" id="PTHR14445">
    <property type="entry name" value="GRB10 INTERACTING GYF PROTEIN"/>
    <property type="match status" value="1"/>
</dbReference>
<feature type="compositionally biased region" description="Polar residues" evidence="1">
    <location>
        <begin position="885"/>
        <end position="896"/>
    </location>
</feature>
<feature type="compositionally biased region" description="Low complexity" evidence="1">
    <location>
        <begin position="445"/>
        <end position="454"/>
    </location>
</feature>